<gene>
    <name evidence="3" type="ORF">HXK09_06565</name>
</gene>
<feature type="transmembrane region" description="Helical" evidence="1">
    <location>
        <begin position="82"/>
        <end position="100"/>
    </location>
</feature>
<dbReference type="Proteomes" id="UP000759246">
    <property type="component" value="Unassembled WGS sequence"/>
</dbReference>
<protein>
    <submittedName>
        <fullName evidence="3">DUF21 domain-containing protein</fullName>
    </submittedName>
</protein>
<dbReference type="EMBL" id="JABZGF010000207">
    <property type="protein sequence ID" value="MBF0966802.1"/>
    <property type="molecule type" value="Genomic_DNA"/>
</dbReference>
<feature type="domain" description="CNNM transmembrane" evidence="2">
    <location>
        <begin position="26"/>
        <end position="151"/>
    </location>
</feature>
<dbReference type="AlphaFoldDB" id="A0A929RRP2"/>
<evidence type="ECO:0000256" key="1">
    <source>
        <dbReference type="SAM" id="Phobius"/>
    </source>
</evidence>
<feature type="transmembrane region" description="Helical" evidence="1">
    <location>
        <begin position="106"/>
        <end position="128"/>
    </location>
</feature>
<dbReference type="Pfam" id="PF01595">
    <property type="entry name" value="CNNM"/>
    <property type="match status" value="1"/>
</dbReference>
<evidence type="ECO:0000313" key="4">
    <source>
        <dbReference type="Proteomes" id="UP000759246"/>
    </source>
</evidence>
<dbReference type="InterPro" id="IPR002550">
    <property type="entry name" value="CNNM"/>
</dbReference>
<keyword evidence="1" id="KW-0472">Membrane</keyword>
<feature type="non-terminal residue" evidence="3">
    <location>
        <position position="155"/>
    </location>
</feature>
<name>A0A929RRP2_9ACTO</name>
<proteinExistence type="predicted"/>
<organism evidence="3 4">
    <name type="scientific">Actinomyces bouchesdurhonensis</name>
    <dbReference type="NCBI Taxonomy" id="1852361"/>
    <lineage>
        <taxon>Bacteria</taxon>
        <taxon>Bacillati</taxon>
        <taxon>Actinomycetota</taxon>
        <taxon>Actinomycetes</taxon>
        <taxon>Actinomycetales</taxon>
        <taxon>Actinomycetaceae</taxon>
        <taxon>Actinomyces</taxon>
    </lineage>
</organism>
<accession>A0A929RRP2</accession>
<sequence>MTLTLPLEASPASPILDVPSIALLVLALISLAFASLAQCVEQAIQRLTLAGVEDLIEEERRNARLLYGLVERRRRTLLSLRAFRTFWQVVYAVMGTIVLVATRLPWWAVALIAVSVIAALQLLFVSFLPAQWGARNPEGIALAGSRFADRLAQIS</sequence>
<keyword evidence="1" id="KW-0812">Transmembrane</keyword>
<evidence type="ECO:0000259" key="2">
    <source>
        <dbReference type="Pfam" id="PF01595"/>
    </source>
</evidence>
<evidence type="ECO:0000313" key="3">
    <source>
        <dbReference type="EMBL" id="MBF0966802.1"/>
    </source>
</evidence>
<feature type="transmembrane region" description="Helical" evidence="1">
    <location>
        <begin position="20"/>
        <end position="40"/>
    </location>
</feature>
<comment type="caution">
    <text evidence="3">The sequence shown here is derived from an EMBL/GenBank/DDBJ whole genome shotgun (WGS) entry which is preliminary data.</text>
</comment>
<keyword evidence="1" id="KW-1133">Transmembrane helix</keyword>
<reference evidence="3" key="1">
    <citation type="submission" date="2020-04" db="EMBL/GenBank/DDBJ databases">
        <title>Deep metagenomics examines the oral microbiome during advanced dental caries in children, revealing novel taxa and co-occurrences with host molecules.</title>
        <authorList>
            <person name="Baker J.L."/>
            <person name="Morton J.T."/>
            <person name="Dinis M."/>
            <person name="Alvarez R."/>
            <person name="Tran N.C."/>
            <person name="Knight R."/>
            <person name="Edlund A."/>
        </authorList>
    </citation>
    <scope>NUCLEOTIDE SEQUENCE</scope>
    <source>
        <strain evidence="3">JCVI_30_bin.13</strain>
    </source>
</reference>